<reference evidence="2" key="1">
    <citation type="journal article" date="2014" name="Proc. Natl. Acad. Sci. U.S.A.">
        <title>Extensive sampling of basidiomycete genomes demonstrates inadequacy of the white-rot/brown-rot paradigm for wood decay fungi.</title>
        <authorList>
            <person name="Riley R."/>
            <person name="Salamov A.A."/>
            <person name="Brown D.W."/>
            <person name="Nagy L.G."/>
            <person name="Floudas D."/>
            <person name="Held B.W."/>
            <person name="Levasseur A."/>
            <person name="Lombard V."/>
            <person name="Morin E."/>
            <person name="Otillar R."/>
            <person name="Lindquist E.A."/>
            <person name="Sun H."/>
            <person name="LaButti K.M."/>
            <person name="Schmutz J."/>
            <person name="Jabbour D."/>
            <person name="Luo H."/>
            <person name="Baker S.E."/>
            <person name="Pisabarro A.G."/>
            <person name="Walton J.D."/>
            <person name="Blanchette R.A."/>
            <person name="Henrissat B."/>
            <person name="Martin F."/>
            <person name="Cullen D."/>
            <person name="Hibbett D.S."/>
            <person name="Grigoriev I.V."/>
        </authorList>
    </citation>
    <scope>NUCLEOTIDE SEQUENCE [LARGE SCALE GENOMIC DNA]</scope>
    <source>
        <strain evidence="2">FD-172 SS1</strain>
    </source>
</reference>
<evidence type="ECO:0000313" key="1">
    <source>
        <dbReference type="EMBL" id="KDQ08168.1"/>
    </source>
</evidence>
<proteinExistence type="predicted"/>
<dbReference type="InParanoid" id="A0A067LXQ3"/>
<dbReference type="EMBL" id="KL198094">
    <property type="protein sequence ID" value="KDQ08168.1"/>
    <property type="molecule type" value="Genomic_DNA"/>
</dbReference>
<gene>
    <name evidence="1" type="ORF">BOTBODRAFT_572583</name>
</gene>
<keyword evidence="2" id="KW-1185">Reference proteome</keyword>
<name>A0A067LXQ3_BOTB1</name>
<dbReference type="OrthoDB" id="4062651at2759"/>
<dbReference type="Proteomes" id="UP000027195">
    <property type="component" value="Unassembled WGS sequence"/>
</dbReference>
<organism evidence="1 2">
    <name type="scientific">Botryobasidium botryosum (strain FD-172 SS1)</name>
    <dbReference type="NCBI Taxonomy" id="930990"/>
    <lineage>
        <taxon>Eukaryota</taxon>
        <taxon>Fungi</taxon>
        <taxon>Dikarya</taxon>
        <taxon>Basidiomycota</taxon>
        <taxon>Agaricomycotina</taxon>
        <taxon>Agaricomycetes</taxon>
        <taxon>Cantharellales</taxon>
        <taxon>Botryobasidiaceae</taxon>
        <taxon>Botryobasidium</taxon>
    </lineage>
</organism>
<sequence>MHGAGYLEPGPHTSVRHLLLGDDLAGAPLGQSSVSHEVAWRVLLKVVRGEHPSRSEHDCAIHDGMWALFGRCSSSDPKARSTIQEIVSEIEVIRTN</sequence>
<dbReference type="AlphaFoldDB" id="A0A067LXQ3"/>
<accession>A0A067LXQ3</accession>
<evidence type="ECO:0000313" key="2">
    <source>
        <dbReference type="Proteomes" id="UP000027195"/>
    </source>
</evidence>
<dbReference type="HOGENOM" id="CLU_2359440_0_0_1"/>
<protein>
    <submittedName>
        <fullName evidence="1">Uncharacterized protein</fullName>
    </submittedName>
</protein>